<dbReference type="GO" id="GO:0140359">
    <property type="term" value="F:ABC-type transporter activity"/>
    <property type="evidence" value="ECO:0007669"/>
    <property type="project" value="InterPro"/>
</dbReference>
<dbReference type="PANTHER" id="PTHR43875">
    <property type="entry name" value="MALTODEXTRIN IMPORT ATP-BINDING PROTEIN MSMX"/>
    <property type="match status" value="1"/>
</dbReference>
<keyword evidence="1" id="KW-0813">Transport</keyword>
<dbReference type="Proteomes" id="UP000267430">
    <property type="component" value="Unassembled WGS sequence"/>
</dbReference>
<evidence type="ECO:0000256" key="4">
    <source>
        <dbReference type="ARBA" id="ARBA00022840"/>
    </source>
</evidence>
<keyword evidence="3" id="KW-0547">Nucleotide-binding</keyword>
<feature type="domain" description="ABC transporter" evidence="7">
    <location>
        <begin position="4"/>
        <end position="235"/>
    </location>
</feature>
<dbReference type="SUPFAM" id="SSF50331">
    <property type="entry name" value="MOP-like"/>
    <property type="match status" value="1"/>
</dbReference>
<dbReference type="OrthoDB" id="9802264at2"/>
<dbReference type="InterPro" id="IPR008995">
    <property type="entry name" value="Mo/tungstate-bd_C_term_dom"/>
</dbReference>
<dbReference type="InterPro" id="IPR040582">
    <property type="entry name" value="OB_MalK-like"/>
</dbReference>
<dbReference type="InterPro" id="IPR017871">
    <property type="entry name" value="ABC_transporter-like_CS"/>
</dbReference>
<dbReference type="InterPro" id="IPR015855">
    <property type="entry name" value="ABC_transpr_MalK-like"/>
</dbReference>
<keyword evidence="9" id="KW-1185">Reference proteome</keyword>
<dbReference type="PROSITE" id="PS00211">
    <property type="entry name" value="ABC_TRANSPORTER_1"/>
    <property type="match status" value="1"/>
</dbReference>
<protein>
    <submittedName>
        <fullName evidence="8">sn-glycerol-3-phosphate ABC transporter ATP-binding protein UgpC</fullName>
    </submittedName>
</protein>
<evidence type="ECO:0000313" key="8">
    <source>
        <dbReference type="EMBL" id="RUQ28689.1"/>
    </source>
</evidence>
<evidence type="ECO:0000256" key="5">
    <source>
        <dbReference type="ARBA" id="ARBA00022967"/>
    </source>
</evidence>
<evidence type="ECO:0000259" key="7">
    <source>
        <dbReference type="PROSITE" id="PS50893"/>
    </source>
</evidence>
<dbReference type="GO" id="GO:0055052">
    <property type="term" value="C:ATP-binding cassette (ABC) transporter complex, substrate-binding subunit-containing"/>
    <property type="evidence" value="ECO:0007669"/>
    <property type="project" value="TreeGrafter"/>
</dbReference>
<name>A0A3S0VY26_9BACI</name>
<dbReference type="GO" id="GO:0008643">
    <property type="term" value="P:carbohydrate transport"/>
    <property type="evidence" value="ECO:0007669"/>
    <property type="project" value="InterPro"/>
</dbReference>
<evidence type="ECO:0000313" key="9">
    <source>
        <dbReference type="Proteomes" id="UP000267430"/>
    </source>
</evidence>
<dbReference type="GO" id="GO:0016887">
    <property type="term" value="F:ATP hydrolysis activity"/>
    <property type="evidence" value="ECO:0007669"/>
    <property type="project" value="InterPro"/>
</dbReference>
<dbReference type="PROSITE" id="PS50893">
    <property type="entry name" value="ABC_TRANSPORTER_2"/>
    <property type="match status" value="1"/>
</dbReference>
<dbReference type="SUPFAM" id="SSF52540">
    <property type="entry name" value="P-loop containing nucleoside triphosphate hydrolases"/>
    <property type="match status" value="1"/>
</dbReference>
<evidence type="ECO:0000256" key="1">
    <source>
        <dbReference type="ARBA" id="ARBA00022448"/>
    </source>
</evidence>
<dbReference type="CDD" id="cd03301">
    <property type="entry name" value="ABC_MalK_N"/>
    <property type="match status" value="1"/>
</dbReference>
<dbReference type="InterPro" id="IPR012340">
    <property type="entry name" value="NA-bd_OB-fold"/>
</dbReference>
<gene>
    <name evidence="8" type="primary">ugpC</name>
    <name evidence="8" type="ORF">ELQ35_11665</name>
</gene>
<dbReference type="InterPro" id="IPR047641">
    <property type="entry name" value="ABC_transpr_MalK/UgpC-like"/>
</dbReference>
<dbReference type="InterPro" id="IPR003439">
    <property type="entry name" value="ABC_transporter-like_ATP-bd"/>
</dbReference>
<dbReference type="Pfam" id="PF17912">
    <property type="entry name" value="OB_MalK"/>
    <property type="match status" value="1"/>
</dbReference>
<evidence type="ECO:0000256" key="2">
    <source>
        <dbReference type="ARBA" id="ARBA00022475"/>
    </source>
</evidence>
<dbReference type="GO" id="GO:0005524">
    <property type="term" value="F:ATP binding"/>
    <property type="evidence" value="ECO:0007669"/>
    <property type="project" value="UniProtKB-KW"/>
</dbReference>
<evidence type="ECO:0000256" key="3">
    <source>
        <dbReference type="ARBA" id="ARBA00022741"/>
    </source>
</evidence>
<keyword evidence="5" id="KW-1278">Translocase</keyword>
<organism evidence="8 9">
    <name type="scientific">Peribacillus cavernae</name>
    <dbReference type="NCBI Taxonomy" id="1674310"/>
    <lineage>
        <taxon>Bacteria</taxon>
        <taxon>Bacillati</taxon>
        <taxon>Bacillota</taxon>
        <taxon>Bacilli</taxon>
        <taxon>Bacillales</taxon>
        <taxon>Bacillaceae</taxon>
        <taxon>Peribacillus</taxon>
    </lineage>
</organism>
<comment type="caution">
    <text evidence="8">The sequence shown here is derived from an EMBL/GenBank/DDBJ whole genome shotgun (WGS) entry which is preliminary data.</text>
</comment>
<keyword evidence="6" id="KW-0472">Membrane</keyword>
<dbReference type="Gene3D" id="2.40.50.100">
    <property type="match status" value="1"/>
</dbReference>
<dbReference type="Pfam" id="PF00005">
    <property type="entry name" value="ABC_tran"/>
    <property type="match status" value="1"/>
</dbReference>
<reference evidence="8 9" key="1">
    <citation type="submission" date="2018-12" db="EMBL/GenBank/DDBJ databases">
        <title>Bacillus chawlae sp. nov., Bacillus glennii sp. nov., and Bacillus saganii sp. nov. Isolated from the Vehicle Assembly Building at Kennedy Space Center where the Viking Spacecraft were Assembled.</title>
        <authorList>
            <person name="Seuylemezian A."/>
            <person name="Vaishampayan P."/>
        </authorList>
    </citation>
    <scope>NUCLEOTIDE SEQUENCE [LARGE SCALE GENOMIC DNA]</scope>
    <source>
        <strain evidence="8 9">L5</strain>
    </source>
</reference>
<evidence type="ECO:0000256" key="6">
    <source>
        <dbReference type="ARBA" id="ARBA00023136"/>
    </source>
</evidence>
<dbReference type="FunFam" id="3.40.50.300:FF:000042">
    <property type="entry name" value="Maltose/maltodextrin ABC transporter, ATP-binding protein"/>
    <property type="match status" value="1"/>
</dbReference>
<sequence>MNALSLHNIDKYYENGAHAVKGLNLDINRGEFIVVVGPSGCGKSTTLRMIAGFEKVTNGEIKVNDKFVNDLEPMKRGMSMVFQSYALYPYMTVYENIAFPLKMRNMRKDEIKRKVEEAAEVVNVTPYLKRKPGQLSGGQRQRVALARAMVANTAICLMDEPLSNLDAALRTGMRREIKKLHQRLQNTIVYVTHDQVEAMTLGTRIVVMKDGMIQQIDTPQNIYEKPANSFVASFIGNPQMNICTASVIKEGKQVKLLFGGEDLTLPPQTADMLERQNYVNKDILIGFRATDVLYEEGFVAEVEHVELLGNEQHVKANWNGQQVSLQAPSSMPIDKAVSFSINLDKLHFFDSDTEERIC</sequence>
<dbReference type="PANTHER" id="PTHR43875:SF15">
    <property type="entry name" value="TREHALOSE IMPORT ATP-BINDING PROTEIN SUGC"/>
    <property type="match status" value="1"/>
</dbReference>
<dbReference type="AlphaFoldDB" id="A0A3S0VY26"/>
<dbReference type="NCBIfam" id="NF008653">
    <property type="entry name" value="PRK11650.1"/>
    <property type="match status" value="1"/>
</dbReference>
<keyword evidence="2" id="KW-1003">Cell membrane</keyword>
<dbReference type="InterPro" id="IPR003593">
    <property type="entry name" value="AAA+_ATPase"/>
</dbReference>
<dbReference type="InterPro" id="IPR027417">
    <property type="entry name" value="P-loop_NTPase"/>
</dbReference>
<dbReference type="SMART" id="SM00382">
    <property type="entry name" value="AAA"/>
    <property type="match status" value="1"/>
</dbReference>
<dbReference type="Gene3D" id="3.40.50.300">
    <property type="entry name" value="P-loop containing nucleotide triphosphate hydrolases"/>
    <property type="match status" value="1"/>
</dbReference>
<accession>A0A3S0VY26</accession>
<keyword evidence="4 8" id="KW-0067">ATP-binding</keyword>
<proteinExistence type="predicted"/>
<dbReference type="Gene3D" id="2.40.50.140">
    <property type="entry name" value="Nucleic acid-binding proteins"/>
    <property type="match status" value="1"/>
</dbReference>
<dbReference type="EMBL" id="RYZZ01000015">
    <property type="protein sequence ID" value="RUQ28689.1"/>
    <property type="molecule type" value="Genomic_DNA"/>
</dbReference>